<feature type="compositionally biased region" description="Low complexity" evidence="1">
    <location>
        <begin position="62"/>
        <end position="73"/>
    </location>
</feature>
<dbReference type="Proteomes" id="UP001212841">
    <property type="component" value="Unassembled WGS sequence"/>
</dbReference>
<evidence type="ECO:0000313" key="2">
    <source>
        <dbReference type="EMBL" id="KAJ3048927.1"/>
    </source>
</evidence>
<feature type="compositionally biased region" description="Polar residues" evidence="1">
    <location>
        <begin position="74"/>
        <end position="85"/>
    </location>
</feature>
<dbReference type="EMBL" id="JADGJD010000717">
    <property type="protein sequence ID" value="KAJ3048927.1"/>
    <property type="molecule type" value="Genomic_DNA"/>
</dbReference>
<reference evidence="2" key="1">
    <citation type="submission" date="2020-05" db="EMBL/GenBank/DDBJ databases">
        <title>Phylogenomic resolution of chytrid fungi.</title>
        <authorList>
            <person name="Stajich J.E."/>
            <person name="Amses K."/>
            <person name="Simmons R."/>
            <person name="Seto K."/>
            <person name="Myers J."/>
            <person name="Bonds A."/>
            <person name="Quandt C.A."/>
            <person name="Barry K."/>
            <person name="Liu P."/>
            <person name="Grigoriev I."/>
            <person name="Longcore J.E."/>
            <person name="James T.Y."/>
        </authorList>
    </citation>
    <scope>NUCLEOTIDE SEQUENCE</scope>
    <source>
        <strain evidence="2">JEL0318</strain>
    </source>
</reference>
<dbReference type="Gene3D" id="2.130.10.10">
    <property type="entry name" value="YVTN repeat-like/Quinoprotein amine dehydrogenase"/>
    <property type="match status" value="1"/>
</dbReference>
<evidence type="ECO:0000313" key="3">
    <source>
        <dbReference type="Proteomes" id="UP001212841"/>
    </source>
</evidence>
<evidence type="ECO:0000256" key="1">
    <source>
        <dbReference type="SAM" id="MobiDB-lite"/>
    </source>
</evidence>
<proteinExistence type="predicted"/>
<comment type="caution">
    <text evidence="2">The sequence shown here is derived from an EMBL/GenBank/DDBJ whole genome shotgun (WGS) entry which is preliminary data.</text>
</comment>
<accession>A0AAD5SFZ8</accession>
<name>A0AAD5SFZ8_9FUNG</name>
<feature type="region of interest" description="Disordered" evidence="1">
    <location>
        <begin position="52"/>
        <end position="86"/>
    </location>
</feature>
<dbReference type="InterPro" id="IPR036322">
    <property type="entry name" value="WD40_repeat_dom_sf"/>
</dbReference>
<dbReference type="AlphaFoldDB" id="A0AAD5SFZ8"/>
<dbReference type="InterPro" id="IPR015943">
    <property type="entry name" value="WD40/YVTN_repeat-like_dom_sf"/>
</dbReference>
<keyword evidence="3" id="KW-1185">Reference proteome</keyword>
<protein>
    <submittedName>
        <fullName evidence="2">Uncharacterized protein</fullName>
    </submittedName>
</protein>
<sequence length="585" mass="65301">MWLADTSVCWYHCYKYDYPRLSQGLPYRNKENQTTPDWKSILRLARTEKSRWRSIGKSDPASTLSSSTTTESLDQPTTTPPTAGKTSVIPRSLIHRALIAAFPPDPNQSPGQPFHPFADFLFTSVCFERSFGLQSINNTPTPSLSIVGFSLIHCGYESLPLEKVSTLFFRYPSAQLLTWPSQVMTVPFDFNATTTTSIVYINEQRDLFCMIVEDLPLMRIWAGVEWRAISNPSAIICRTIFPHPFAGLRILPFPLSWSQTKDLLPPKVINSLQPPNCTTPSPDTTRWIMTIGVTDATDGIGIISCPLTGTIFAYVHFGTEVVGIYDGYPFAPRTILTGDQKGKVRLWDISGVPLAVFEGHESPCWGVEFVNDLPGLGGLHRTLIVSVADSDYFVPIGEANQGRCEVLVWDFAKVLEGFYQGLELKGEERKSEIVESLQWDDDGGLDWEAMVGEELLDTDEFFVTRGAKKVEDPLRSLVSFRRSNERVTAFHLSGTTLCTFAHVSGKFTSMCLESREMLGDVQVYEHVPGSGEGDGWMGDGAMDLRNSLWRFTRSMFTGEFAVYDMYSGSEGEMLVFGYEGLVKLG</sequence>
<gene>
    <name evidence="2" type="ORF">HK097_010069</name>
</gene>
<organism evidence="2 3">
    <name type="scientific">Rhizophlyctis rosea</name>
    <dbReference type="NCBI Taxonomy" id="64517"/>
    <lineage>
        <taxon>Eukaryota</taxon>
        <taxon>Fungi</taxon>
        <taxon>Fungi incertae sedis</taxon>
        <taxon>Chytridiomycota</taxon>
        <taxon>Chytridiomycota incertae sedis</taxon>
        <taxon>Chytridiomycetes</taxon>
        <taxon>Rhizophlyctidales</taxon>
        <taxon>Rhizophlyctidaceae</taxon>
        <taxon>Rhizophlyctis</taxon>
    </lineage>
</organism>
<dbReference type="SUPFAM" id="SSF50978">
    <property type="entry name" value="WD40 repeat-like"/>
    <property type="match status" value="1"/>
</dbReference>